<dbReference type="GO" id="GO:0005829">
    <property type="term" value="C:cytosol"/>
    <property type="evidence" value="ECO:0007669"/>
    <property type="project" value="TreeGrafter"/>
</dbReference>
<gene>
    <name evidence="4" type="primary">dnaB</name>
    <name evidence="4" type="ORF">ACD_78C00093G0001</name>
</gene>
<evidence type="ECO:0000256" key="2">
    <source>
        <dbReference type="ARBA" id="ARBA00023125"/>
    </source>
</evidence>
<keyword evidence="4" id="KW-0378">Hydrolase</keyword>
<name>K1XYS0_9BACT</name>
<sequence>MKIPPHSIEAERWVLWSILLDKEGMFQVSPLLIEADFYDPNNGLIYGAMMDLFTRNKPIDILTIREHLDDRQNLEKIGGNTYLI</sequence>
<keyword evidence="4" id="KW-0067">ATP-binding</keyword>
<evidence type="ECO:0000313" key="4">
    <source>
        <dbReference type="EMBL" id="EKD30307.1"/>
    </source>
</evidence>
<dbReference type="Gene3D" id="1.10.860.10">
    <property type="entry name" value="DNAb Helicase, Chain A"/>
    <property type="match status" value="1"/>
</dbReference>
<organism evidence="4">
    <name type="scientific">uncultured bacterium</name>
    <name type="common">gcode 4</name>
    <dbReference type="NCBI Taxonomy" id="1234023"/>
    <lineage>
        <taxon>Bacteria</taxon>
        <taxon>environmental samples</taxon>
    </lineage>
</organism>
<keyword evidence="4" id="KW-0547">Nucleotide-binding</keyword>
<keyword evidence="4" id="KW-0347">Helicase</keyword>
<dbReference type="PANTHER" id="PTHR30153">
    <property type="entry name" value="REPLICATIVE DNA HELICASE DNAB"/>
    <property type="match status" value="1"/>
</dbReference>
<dbReference type="PANTHER" id="PTHR30153:SF2">
    <property type="entry name" value="REPLICATIVE DNA HELICASE"/>
    <property type="match status" value="1"/>
</dbReference>
<dbReference type="GO" id="GO:0006260">
    <property type="term" value="P:DNA replication"/>
    <property type="evidence" value="ECO:0007669"/>
    <property type="project" value="UniProtKB-KW"/>
</dbReference>
<dbReference type="EC" id="3.6.1.-" evidence="4"/>
<evidence type="ECO:0000256" key="1">
    <source>
        <dbReference type="ARBA" id="ARBA00022705"/>
    </source>
</evidence>
<dbReference type="GO" id="GO:0003677">
    <property type="term" value="F:DNA binding"/>
    <property type="evidence" value="ECO:0007669"/>
    <property type="project" value="UniProtKB-KW"/>
</dbReference>
<feature type="non-terminal residue" evidence="4">
    <location>
        <position position="84"/>
    </location>
</feature>
<protein>
    <submittedName>
        <fullName evidence="4">Replicative DNA helicase</fullName>
        <ecNumber evidence="4">3.6.1.-</ecNumber>
    </submittedName>
</protein>
<dbReference type="GO" id="GO:0005524">
    <property type="term" value="F:ATP binding"/>
    <property type="evidence" value="ECO:0007669"/>
    <property type="project" value="InterPro"/>
</dbReference>
<evidence type="ECO:0000259" key="3">
    <source>
        <dbReference type="Pfam" id="PF00772"/>
    </source>
</evidence>
<accession>K1XYS0</accession>
<feature type="domain" description="DNA helicase DnaB-like N-terminal" evidence="3">
    <location>
        <begin position="4"/>
        <end position="83"/>
    </location>
</feature>
<keyword evidence="2" id="KW-0238">DNA-binding</keyword>
<dbReference type="GO" id="GO:0016787">
    <property type="term" value="F:hydrolase activity"/>
    <property type="evidence" value="ECO:0007669"/>
    <property type="project" value="UniProtKB-KW"/>
</dbReference>
<dbReference type="GO" id="GO:0003678">
    <property type="term" value="F:DNA helicase activity"/>
    <property type="evidence" value="ECO:0007669"/>
    <property type="project" value="InterPro"/>
</dbReference>
<dbReference type="InterPro" id="IPR016136">
    <property type="entry name" value="DNA_helicase_N/primase_C"/>
</dbReference>
<dbReference type="InterPro" id="IPR036185">
    <property type="entry name" value="DNA_heli_DnaB-like_N_sf"/>
</dbReference>
<proteinExistence type="predicted"/>
<dbReference type="EMBL" id="AMFJ01034093">
    <property type="protein sequence ID" value="EKD30307.1"/>
    <property type="molecule type" value="Genomic_DNA"/>
</dbReference>
<reference evidence="4" key="1">
    <citation type="journal article" date="2012" name="Science">
        <title>Fermentation, hydrogen, and sulfur metabolism in multiple uncultivated bacterial phyla.</title>
        <authorList>
            <person name="Wrighton K.C."/>
            <person name="Thomas B.C."/>
            <person name="Sharon I."/>
            <person name="Miller C.S."/>
            <person name="Castelle C.J."/>
            <person name="VerBerkmoes N.C."/>
            <person name="Wilkins M.J."/>
            <person name="Hettich R.L."/>
            <person name="Lipton M.S."/>
            <person name="Williams K.H."/>
            <person name="Long P.E."/>
            <person name="Banfield J.F."/>
        </authorList>
    </citation>
    <scope>NUCLEOTIDE SEQUENCE [LARGE SCALE GENOMIC DNA]</scope>
</reference>
<dbReference type="Pfam" id="PF00772">
    <property type="entry name" value="DnaB"/>
    <property type="match status" value="1"/>
</dbReference>
<keyword evidence="1" id="KW-0235">DNA replication</keyword>
<comment type="caution">
    <text evidence="4">The sequence shown here is derived from an EMBL/GenBank/DDBJ whole genome shotgun (WGS) entry which is preliminary data.</text>
</comment>
<dbReference type="SUPFAM" id="SSF48024">
    <property type="entry name" value="N-terminal domain of DnaB helicase"/>
    <property type="match status" value="1"/>
</dbReference>
<dbReference type="AlphaFoldDB" id="K1XYS0"/>
<dbReference type="InterPro" id="IPR007693">
    <property type="entry name" value="DNA_helicase_DnaB-like_N"/>
</dbReference>